<feature type="transmembrane region" description="Helical" evidence="1">
    <location>
        <begin position="6"/>
        <end position="26"/>
    </location>
</feature>
<proteinExistence type="predicted"/>
<evidence type="ECO:0000313" key="2">
    <source>
        <dbReference type="EMBL" id="KAJ4464372.1"/>
    </source>
</evidence>
<keyword evidence="1" id="KW-1133">Transmembrane helix</keyword>
<evidence type="ECO:0000256" key="1">
    <source>
        <dbReference type="SAM" id="Phobius"/>
    </source>
</evidence>
<reference evidence="2" key="1">
    <citation type="submission" date="2022-08" db="EMBL/GenBank/DDBJ databases">
        <title>A Global Phylogenomic Analysis of the Shiitake Genus Lentinula.</title>
        <authorList>
            <consortium name="DOE Joint Genome Institute"/>
            <person name="Sierra-Patev S."/>
            <person name="Min B."/>
            <person name="Naranjo-Ortiz M."/>
            <person name="Looney B."/>
            <person name="Konkel Z."/>
            <person name="Slot J.C."/>
            <person name="Sakamoto Y."/>
            <person name="Steenwyk J.L."/>
            <person name="Rokas A."/>
            <person name="Carro J."/>
            <person name="Camarero S."/>
            <person name="Ferreira P."/>
            <person name="Molpeceres G."/>
            <person name="Ruiz-Duenas F.J."/>
            <person name="Serrano A."/>
            <person name="Henrissat B."/>
            <person name="Drula E."/>
            <person name="Hughes K.W."/>
            <person name="Mata J.L."/>
            <person name="Ishikawa N.K."/>
            <person name="Vargas-Isla R."/>
            <person name="Ushijima S."/>
            <person name="Smith C.A."/>
            <person name="Ahrendt S."/>
            <person name="Andreopoulos W."/>
            <person name="He G."/>
            <person name="Labutti K."/>
            <person name="Lipzen A."/>
            <person name="Ng V."/>
            <person name="Riley R."/>
            <person name="Sandor L."/>
            <person name="Barry K."/>
            <person name="Martinez A.T."/>
            <person name="Xiao Y."/>
            <person name="Gibbons J.G."/>
            <person name="Terashima K."/>
            <person name="Grigoriev I.V."/>
            <person name="Hibbett D.S."/>
        </authorList>
    </citation>
    <scope>NUCLEOTIDE SEQUENCE</scope>
    <source>
        <strain evidence="2">JLM2183</strain>
    </source>
</reference>
<dbReference type="AlphaFoldDB" id="A0A9W8ZQW2"/>
<protein>
    <submittedName>
        <fullName evidence="2">Uncharacterized protein</fullName>
    </submittedName>
</protein>
<name>A0A9W8ZQW2_9AGAR</name>
<dbReference type="EMBL" id="JAOTPV010000123">
    <property type="protein sequence ID" value="KAJ4464372.1"/>
    <property type="molecule type" value="Genomic_DNA"/>
</dbReference>
<sequence length="121" mass="14352">MLNILIPWYCVFSFRFFFHPFALGLLTRHVYSHSIADLTVSVSFVSVGDSYCLSLYLLRRCEISKRCAFTLWMVCITSDLQQVAHFRLPFEIHLAVSKREKFFHVNWWHLFNSIPPSLLYN</sequence>
<keyword evidence="1" id="KW-0812">Transmembrane</keyword>
<evidence type="ECO:0000313" key="3">
    <source>
        <dbReference type="Proteomes" id="UP001150266"/>
    </source>
</evidence>
<dbReference type="Proteomes" id="UP001150266">
    <property type="component" value="Unassembled WGS sequence"/>
</dbReference>
<organism evidence="2 3">
    <name type="scientific">Lentinula aciculospora</name>
    <dbReference type="NCBI Taxonomy" id="153920"/>
    <lineage>
        <taxon>Eukaryota</taxon>
        <taxon>Fungi</taxon>
        <taxon>Dikarya</taxon>
        <taxon>Basidiomycota</taxon>
        <taxon>Agaricomycotina</taxon>
        <taxon>Agaricomycetes</taxon>
        <taxon>Agaricomycetidae</taxon>
        <taxon>Agaricales</taxon>
        <taxon>Marasmiineae</taxon>
        <taxon>Omphalotaceae</taxon>
        <taxon>Lentinula</taxon>
    </lineage>
</organism>
<accession>A0A9W8ZQW2</accession>
<keyword evidence="3" id="KW-1185">Reference proteome</keyword>
<gene>
    <name evidence="2" type="ORF">J3R30DRAFT_3637255</name>
</gene>
<keyword evidence="1" id="KW-0472">Membrane</keyword>
<comment type="caution">
    <text evidence="2">The sequence shown here is derived from an EMBL/GenBank/DDBJ whole genome shotgun (WGS) entry which is preliminary data.</text>
</comment>